<dbReference type="Proteomes" id="UP000233469">
    <property type="component" value="Unassembled WGS sequence"/>
</dbReference>
<dbReference type="InterPro" id="IPR013761">
    <property type="entry name" value="SAM/pointed_sf"/>
</dbReference>
<reference evidence="1 2" key="1">
    <citation type="submission" date="2016-04" db="EMBL/GenBank/DDBJ databases">
        <title>Genome analyses suggest a sexual origin of heterokaryosis in a supposedly ancient asexual fungus.</title>
        <authorList>
            <person name="Ropars J."/>
            <person name="Sedzielewska K."/>
            <person name="Noel J."/>
            <person name="Charron P."/>
            <person name="Farinelli L."/>
            <person name="Marton T."/>
            <person name="Kruger M."/>
            <person name="Pelin A."/>
            <person name="Brachmann A."/>
            <person name="Corradi N."/>
        </authorList>
    </citation>
    <scope>NUCLEOTIDE SEQUENCE [LARGE SCALE GENOMIC DNA]</scope>
    <source>
        <strain evidence="1 2">C2</strain>
    </source>
</reference>
<comment type="caution">
    <text evidence="1">The sequence shown here is derived from an EMBL/GenBank/DDBJ whole genome shotgun (WGS) entry which is preliminary data.</text>
</comment>
<evidence type="ECO:0000313" key="1">
    <source>
        <dbReference type="EMBL" id="PKK75280.1"/>
    </source>
</evidence>
<dbReference type="EMBL" id="LLXL01000253">
    <property type="protein sequence ID" value="PKK75280.1"/>
    <property type="molecule type" value="Genomic_DNA"/>
</dbReference>
<name>A0A2N1NN36_9GLOM</name>
<sequence>MSSNVASSSTENRARLDLEDGDIDNIYNQGIDGDTFLDFTTADFEKCRIPSGPAKKIVKLIKEIQGEQPFAAMNPNDLAFVFIDNTNVCIQGKKMVMRFENVFKEIINIDYGRLVNF</sequence>
<proteinExistence type="predicted"/>
<dbReference type="VEuPathDB" id="FungiDB:RhiirFUN_016182"/>
<dbReference type="VEuPathDB" id="FungiDB:FUN_010916"/>
<dbReference type="Gene3D" id="1.10.150.50">
    <property type="entry name" value="Transcription Factor, Ets-1"/>
    <property type="match status" value="1"/>
</dbReference>
<dbReference type="VEuPathDB" id="FungiDB:RhiirA1_532973"/>
<gene>
    <name evidence="1" type="ORF">RhiirC2_846139</name>
</gene>
<accession>A0A2N1NN36</accession>
<organism evidence="1 2">
    <name type="scientific">Rhizophagus irregularis</name>
    <dbReference type="NCBI Taxonomy" id="588596"/>
    <lineage>
        <taxon>Eukaryota</taxon>
        <taxon>Fungi</taxon>
        <taxon>Fungi incertae sedis</taxon>
        <taxon>Mucoromycota</taxon>
        <taxon>Glomeromycotina</taxon>
        <taxon>Glomeromycetes</taxon>
        <taxon>Glomerales</taxon>
        <taxon>Glomeraceae</taxon>
        <taxon>Rhizophagus</taxon>
    </lineage>
</organism>
<protein>
    <submittedName>
        <fullName evidence="1">Uncharacterized protein</fullName>
    </submittedName>
</protein>
<evidence type="ECO:0000313" key="2">
    <source>
        <dbReference type="Proteomes" id="UP000233469"/>
    </source>
</evidence>
<reference evidence="1 2" key="2">
    <citation type="submission" date="2017-10" db="EMBL/GenBank/DDBJ databases">
        <title>Extensive intraspecific genome diversity in a model arbuscular mycorrhizal fungus.</title>
        <authorList>
            <person name="Chen E.C.H."/>
            <person name="Morin E."/>
            <person name="Baudet D."/>
            <person name="Noel J."/>
            <person name="Ndikumana S."/>
            <person name="Charron P."/>
            <person name="St-Onge C."/>
            <person name="Giorgi J."/>
            <person name="Grigoriev I.V."/>
            <person name="Roux C."/>
            <person name="Martin F.M."/>
            <person name="Corradi N."/>
        </authorList>
    </citation>
    <scope>NUCLEOTIDE SEQUENCE [LARGE SCALE GENOMIC DNA]</scope>
    <source>
        <strain evidence="1 2">C2</strain>
    </source>
</reference>
<dbReference type="AlphaFoldDB" id="A0A2N1NN36"/>